<evidence type="ECO:0000313" key="3">
    <source>
        <dbReference type="Proteomes" id="UP001500683"/>
    </source>
</evidence>
<proteinExistence type="predicted"/>
<feature type="transmembrane region" description="Helical" evidence="1">
    <location>
        <begin position="63"/>
        <end position="85"/>
    </location>
</feature>
<feature type="transmembrane region" description="Helical" evidence="1">
    <location>
        <begin position="160"/>
        <end position="178"/>
    </location>
</feature>
<evidence type="ECO:0000313" key="2">
    <source>
        <dbReference type="EMBL" id="GAA4055380.1"/>
    </source>
</evidence>
<evidence type="ECO:0008006" key="4">
    <source>
        <dbReference type="Google" id="ProtNLM"/>
    </source>
</evidence>
<feature type="transmembrane region" description="Helical" evidence="1">
    <location>
        <begin position="94"/>
        <end position="114"/>
    </location>
</feature>
<protein>
    <recommendedName>
        <fullName evidence="4">Integral membrane protein</fullName>
    </recommendedName>
</protein>
<dbReference type="Proteomes" id="UP001500683">
    <property type="component" value="Unassembled WGS sequence"/>
</dbReference>
<organism evidence="2 3">
    <name type="scientific">Actinomadura miaoliensis</name>
    <dbReference type="NCBI Taxonomy" id="430685"/>
    <lineage>
        <taxon>Bacteria</taxon>
        <taxon>Bacillati</taxon>
        <taxon>Actinomycetota</taxon>
        <taxon>Actinomycetes</taxon>
        <taxon>Streptosporangiales</taxon>
        <taxon>Thermomonosporaceae</taxon>
        <taxon>Actinomadura</taxon>
    </lineage>
</organism>
<name>A0ABP7V0B9_9ACTN</name>
<feature type="transmembrane region" description="Helical" evidence="1">
    <location>
        <begin position="21"/>
        <end position="43"/>
    </location>
</feature>
<reference evidence="3" key="1">
    <citation type="journal article" date="2019" name="Int. J. Syst. Evol. Microbiol.">
        <title>The Global Catalogue of Microorganisms (GCM) 10K type strain sequencing project: providing services to taxonomists for standard genome sequencing and annotation.</title>
        <authorList>
            <consortium name="The Broad Institute Genomics Platform"/>
            <consortium name="The Broad Institute Genome Sequencing Center for Infectious Disease"/>
            <person name="Wu L."/>
            <person name="Ma J."/>
        </authorList>
    </citation>
    <scope>NUCLEOTIDE SEQUENCE [LARGE SCALE GENOMIC DNA]</scope>
    <source>
        <strain evidence="3">JCM 16702</strain>
    </source>
</reference>
<feature type="transmembrane region" description="Helical" evidence="1">
    <location>
        <begin position="190"/>
        <end position="211"/>
    </location>
</feature>
<comment type="caution">
    <text evidence="2">The sequence shown here is derived from an EMBL/GenBank/DDBJ whole genome shotgun (WGS) entry which is preliminary data.</text>
</comment>
<sequence>MTGGQRQRRDSSGATRLVTPAMGALAVGAIFGAVTSLVNALSGHFADLESREATSSGASPLEVISVLLDSGWAWAGLAVATGWLVTRTEQNPRAALATGAAAGALALIAATTAYSVVDTIRGAGAAHWYQSEPFFWWVAGVVFGPPLGAIGACIKRPTMIGLLARLTVPVGAAAQMLVLPPGRNDTITTIGQAVVGTAAAASIVFAVSHFFNAKRRLSS</sequence>
<dbReference type="EMBL" id="BAAAZG010000001">
    <property type="protein sequence ID" value="GAA4055380.1"/>
    <property type="molecule type" value="Genomic_DNA"/>
</dbReference>
<accession>A0ABP7V0B9</accession>
<gene>
    <name evidence="2" type="ORF">GCM10022214_03220</name>
</gene>
<evidence type="ECO:0000256" key="1">
    <source>
        <dbReference type="SAM" id="Phobius"/>
    </source>
</evidence>
<keyword evidence="3" id="KW-1185">Reference proteome</keyword>
<keyword evidence="1" id="KW-0812">Transmembrane</keyword>
<keyword evidence="1" id="KW-1133">Transmembrane helix</keyword>
<keyword evidence="1" id="KW-0472">Membrane</keyword>
<feature type="transmembrane region" description="Helical" evidence="1">
    <location>
        <begin position="134"/>
        <end position="153"/>
    </location>
</feature>